<name>A0A1G7A8E3_9BRAD</name>
<sequence length="147" mass="16449">MLVRLREMSPRSVLRRAASTLGATLAAIWDRWQAYERIEARGLALLSAWLSPEQRAQFEKYKRFDVIGSESGKRYRICYGTSTNVYEMDSGDRIVLGWCFRPVGALAAGDVMLAQKIALETDERGTLLVAKPFPSSMPPRANLPPVS</sequence>
<evidence type="ECO:0000313" key="2">
    <source>
        <dbReference type="Proteomes" id="UP000199245"/>
    </source>
</evidence>
<evidence type="ECO:0000313" key="1">
    <source>
        <dbReference type="EMBL" id="SDE11050.1"/>
    </source>
</evidence>
<dbReference type="EMBL" id="FMZW01000020">
    <property type="protein sequence ID" value="SDE11050.1"/>
    <property type="molecule type" value="Genomic_DNA"/>
</dbReference>
<dbReference type="RefSeq" id="WP_233442997.1">
    <property type="nucleotide sequence ID" value="NZ_FMZW01000020.1"/>
</dbReference>
<reference evidence="1 2" key="1">
    <citation type="submission" date="2016-10" db="EMBL/GenBank/DDBJ databases">
        <authorList>
            <person name="de Groot N.N."/>
        </authorList>
    </citation>
    <scope>NUCLEOTIDE SEQUENCE [LARGE SCALE GENOMIC DNA]</scope>
    <source>
        <strain evidence="1 2">R5</strain>
    </source>
</reference>
<accession>A0A1G7A8E3</accession>
<proteinExistence type="predicted"/>
<protein>
    <submittedName>
        <fullName evidence="1">Uncharacterized protein</fullName>
    </submittedName>
</protein>
<gene>
    <name evidence="1" type="ORF">SAMN05216337_102025</name>
</gene>
<dbReference type="AlphaFoldDB" id="A0A1G7A8E3"/>
<dbReference type="Proteomes" id="UP000199245">
    <property type="component" value="Unassembled WGS sequence"/>
</dbReference>
<organism evidence="1 2">
    <name type="scientific">Bradyrhizobium brasilense</name>
    <dbReference type="NCBI Taxonomy" id="1419277"/>
    <lineage>
        <taxon>Bacteria</taxon>
        <taxon>Pseudomonadati</taxon>
        <taxon>Pseudomonadota</taxon>
        <taxon>Alphaproteobacteria</taxon>
        <taxon>Hyphomicrobiales</taxon>
        <taxon>Nitrobacteraceae</taxon>
        <taxon>Bradyrhizobium</taxon>
    </lineage>
</organism>